<name>A0ABV0ZGH4_9TELE</name>
<protein>
    <submittedName>
        <fullName evidence="1">Uncharacterized protein</fullName>
    </submittedName>
</protein>
<proteinExistence type="predicted"/>
<accession>A0ABV0ZGH4</accession>
<sequence>MASPNSSQARVFASATARVAARLASRYPSATSGVPPANHKPIGLLQLDSVPYCRYPLPGSGIAAATGTATLRPQLRAAALTIDTENMVHLDSMSPTSPGIWSKLSGVEYIPG</sequence>
<gene>
    <name evidence="1" type="ORF">AMECASPLE_036916</name>
</gene>
<dbReference type="Proteomes" id="UP001469553">
    <property type="component" value="Unassembled WGS sequence"/>
</dbReference>
<comment type="caution">
    <text evidence="1">The sequence shown here is derived from an EMBL/GenBank/DDBJ whole genome shotgun (WGS) entry which is preliminary data.</text>
</comment>
<keyword evidence="2" id="KW-1185">Reference proteome</keyword>
<dbReference type="EMBL" id="JAHRIP010062457">
    <property type="protein sequence ID" value="MEQ2305353.1"/>
    <property type="molecule type" value="Genomic_DNA"/>
</dbReference>
<organism evidence="1 2">
    <name type="scientific">Ameca splendens</name>
    <dbReference type="NCBI Taxonomy" id="208324"/>
    <lineage>
        <taxon>Eukaryota</taxon>
        <taxon>Metazoa</taxon>
        <taxon>Chordata</taxon>
        <taxon>Craniata</taxon>
        <taxon>Vertebrata</taxon>
        <taxon>Euteleostomi</taxon>
        <taxon>Actinopterygii</taxon>
        <taxon>Neopterygii</taxon>
        <taxon>Teleostei</taxon>
        <taxon>Neoteleostei</taxon>
        <taxon>Acanthomorphata</taxon>
        <taxon>Ovalentaria</taxon>
        <taxon>Atherinomorphae</taxon>
        <taxon>Cyprinodontiformes</taxon>
        <taxon>Goodeidae</taxon>
        <taxon>Ameca</taxon>
    </lineage>
</organism>
<evidence type="ECO:0000313" key="1">
    <source>
        <dbReference type="EMBL" id="MEQ2305353.1"/>
    </source>
</evidence>
<reference evidence="1 2" key="1">
    <citation type="submission" date="2021-06" db="EMBL/GenBank/DDBJ databases">
        <authorList>
            <person name="Palmer J.M."/>
        </authorList>
    </citation>
    <scope>NUCLEOTIDE SEQUENCE [LARGE SCALE GENOMIC DNA]</scope>
    <source>
        <strain evidence="1 2">AS_MEX2019</strain>
        <tissue evidence="1">Muscle</tissue>
    </source>
</reference>
<evidence type="ECO:0000313" key="2">
    <source>
        <dbReference type="Proteomes" id="UP001469553"/>
    </source>
</evidence>